<dbReference type="SUPFAM" id="SSF48264">
    <property type="entry name" value="Cytochrome P450"/>
    <property type="match status" value="1"/>
</dbReference>
<dbReference type="GO" id="GO:0020037">
    <property type="term" value="F:heme binding"/>
    <property type="evidence" value="ECO:0007669"/>
    <property type="project" value="InterPro"/>
</dbReference>
<evidence type="ECO:0000256" key="5">
    <source>
        <dbReference type="ARBA" id="ARBA00022617"/>
    </source>
</evidence>
<keyword evidence="5 13" id="KW-0349">Heme</keyword>
<dbReference type="GO" id="GO:0004497">
    <property type="term" value="F:monooxygenase activity"/>
    <property type="evidence" value="ECO:0007669"/>
    <property type="project" value="UniProtKB-KW"/>
</dbReference>
<dbReference type="PANTHER" id="PTHR46300">
    <property type="entry name" value="P450, PUTATIVE (EUROFUNG)-RELATED-RELATED"/>
    <property type="match status" value="1"/>
</dbReference>
<evidence type="ECO:0000313" key="15">
    <source>
        <dbReference type="EMBL" id="GJF00668.1"/>
    </source>
</evidence>
<keyword evidence="7 13" id="KW-0479">Metal-binding</keyword>
<gene>
    <name evidence="15" type="ORF">PsYK624_169640</name>
</gene>
<dbReference type="AlphaFoldDB" id="A0A9P3GRR4"/>
<dbReference type="InterPro" id="IPR002401">
    <property type="entry name" value="Cyt_P450_E_grp-I"/>
</dbReference>
<evidence type="ECO:0000256" key="1">
    <source>
        <dbReference type="ARBA" id="ARBA00001971"/>
    </source>
</evidence>
<comment type="subcellular location">
    <subcellularLocation>
        <location evidence="2">Membrane</location>
        <topology evidence="2">Single-pass membrane protein</topology>
    </subcellularLocation>
</comment>
<name>A0A9P3GRR4_9APHY</name>
<evidence type="ECO:0000256" key="11">
    <source>
        <dbReference type="ARBA" id="ARBA00023033"/>
    </source>
</evidence>
<dbReference type="Gene3D" id="1.10.630.10">
    <property type="entry name" value="Cytochrome P450"/>
    <property type="match status" value="1"/>
</dbReference>
<comment type="similarity">
    <text evidence="4 14">Belongs to the cytochrome P450 family.</text>
</comment>
<evidence type="ECO:0000256" key="8">
    <source>
        <dbReference type="ARBA" id="ARBA00022989"/>
    </source>
</evidence>
<comment type="caution">
    <text evidence="15">The sequence shown here is derived from an EMBL/GenBank/DDBJ whole genome shotgun (WGS) entry which is preliminary data.</text>
</comment>
<keyword evidence="6" id="KW-0812">Transmembrane</keyword>
<dbReference type="CDD" id="cd11065">
    <property type="entry name" value="CYP64-like"/>
    <property type="match status" value="1"/>
</dbReference>
<dbReference type="GO" id="GO:0016020">
    <property type="term" value="C:membrane"/>
    <property type="evidence" value="ECO:0007669"/>
    <property type="project" value="UniProtKB-SubCell"/>
</dbReference>
<proteinExistence type="inferred from homology"/>
<evidence type="ECO:0000256" key="9">
    <source>
        <dbReference type="ARBA" id="ARBA00023002"/>
    </source>
</evidence>
<evidence type="ECO:0000256" key="4">
    <source>
        <dbReference type="ARBA" id="ARBA00010617"/>
    </source>
</evidence>
<dbReference type="GO" id="GO:0005506">
    <property type="term" value="F:iron ion binding"/>
    <property type="evidence" value="ECO:0007669"/>
    <property type="project" value="InterPro"/>
</dbReference>
<organism evidence="15 16">
    <name type="scientific">Phanerochaete sordida</name>
    <dbReference type="NCBI Taxonomy" id="48140"/>
    <lineage>
        <taxon>Eukaryota</taxon>
        <taxon>Fungi</taxon>
        <taxon>Dikarya</taxon>
        <taxon>Basidiomycota</taxon>
        <taxon>Agaricomycotina</taxon>
        <taxon>Agaricomycetes</taxon>
        <taxon>Polyporales</taxon>
        <taxon>Phanerochaetaceae</taxon>
        <taxon>Phanerochaete</taxon>
    </lineage>
</organism>
<evidence type="ECO:0000256" key="10">
    <source>
        <dbReference type="ARBA" id="ARBA00023004"/>
    </source>
</evidence>
<sequence length="505" mass="56790">MSTFTTLALATASLISFLLYHHRVRKYKLPPGPPRLPIIGNLFNAPKSFEWLTYQAWGHQYNSDVVHFQILGTNFIVVNSAGAADELFDRRSNNFSDRPDILMVQLTGWIRSFGLMQYGDGWRAQRRLFHQYFRASAVPTYHQSSATAVQDLIRNLCRSPDQWMQHVRFMAGSNILRVVYGMELVSAEDPSLDIIEKSVEIFSKITVAGAYLVDYFPMLKHVPAWFPGGRFKREAAEWRPIVNDMFVVPYDQAKESFSSGDYKPSITTEILSEIGQLKRETEQKALEDVAIVTMGSAFAAAYDTTTLTLVNFVLAMLLCPHVQAEAQKKLDETIGSDRPPEIADKSTLPYITAVMYECLRWRPPLPLSLPHRSTADDEYKGFHIPAGSIVIGNAWAILHDPARYPDPEKFLPERFLDAHGALRADVPEPLAAFGYGRRVCPGRHFAYDLVWLAIANVLAAFDIVKPVDVHGRPVEPSGEYTSGTFSFPVPFQAAFRMRGKVAIPA</sequence>
<feature type="binding site" description="axial binding residue" evidence="13">
    <location>
        <position position="440"/>
    </location>
    <ligand>
        <name>heme</name>
        <dbReference type="ChEBI" id="CHEBI:30413"/>
    </ligand>
    <ligandPart>
        <name>Fe</name>
        <dbReference type="ChEBI" id="CHEBI:18248"/>
    </ligandPart>
</feature>
<evidence type="ECO:0000256" key="13">
    <source>
        <dbReference type="PIRSR" id="PIRSR602401-1"/>
    </source>
</evidence>
<comment type="cofactor">
    <cofactor evidence="1 13">
        <name>heme</name>
        <dbReference type="ChEBI" id="CHEBI:30413"/>
    </cofactor>
</comment>
<keyword evidence="8" id="KW-1133">Transmembrane helix</keyword>
<keyword evidence="9 14" id="KW-0560">Oxidoreductase</keyword>
<protein>
    <submittedName>
        <fullName evidence="15">Cytochrome P450</fullName>
    </submittedName>
</protein>
<dbReference type="InterPro" id="IPR001128">
    <property type="entry name" value="Cyt_P450"/>
</dbReference>
<evidence type="ECO:0000313" key="16">
    <source>
        <dbReference type="Proteomes" id="UP000703269"/>
    </source>
</evidence>
<dbReference type="Proteomes" id="UP000703269">
    <property type="component" value="Unassembled WGS sequence"/>
</dbReference>
<keyword evidence="12" id="KW-0472">Membrane</keyword>
<evidence type="ECO:0000256" key="7">
    <source>
        <dbReference type="ARBA" id="ARBA00022723"/>
    </source>
</evidence>
<dbReference type="PANTHER" id="PTHR46300:SF7">
    <property type="entry name" value="P450, PUTATIVE (EUROFUNG)-RELATED"/>
    <property type="match status" value="1"/>
</dbReference>
<keyword evidence="11 14" id="KW-0503">Monooxygenase</keyword>
<dbReference type="PRINTS" id="PR00463">
    <property type="entry name" value="EP450I"/>
</dbReference>
<dbReference type="GO" id="GO:0016705">
    <property type="term" value="F:oxidoreductase activity, acting on paired donors, with incorporation or reduction of molecular oxygen"/>
    <property type="evidence" value="ECO:0007669"/>
    <property type="project" value="InterPro"/>
</dbReference>
<dbReference type="InterPro" id="IPR017972">
    <property type="entry name" value="Cyt_P450_CS"/>
</dbReference>
<dbReference type="InterPro" id="IPR036396">
    <property type="entry name" value="Cyt_P450_sf"/>
</dbReference>
<evidence type="ECO:0000256" key="6">
    <source>
        <dbReference type="ARBA" id="ARBA00022692"/>
    </source>
</evidence>
<reference evidence="15 16" key="1">
    <citation type="submission" date="2021-08" db="EMBL/GenBank/DDBJ databases">
        <title>Draft Genome Sequence of Phanerochaete sordida strain YK-624.</title>
        <authorList>
            <person name="Mori T."/>
            <person name="Dohra H."/>
            <person name="Suzuki T."/>
            <person name="Kawagishi H."/>
            <person name="Hirai H."/>
        </authorList>
    </citation>
    <scope>NUCLEOTIDE SEQUENCE [LARGE SCALE GENOMIC DNA]</scope>
    <source>
        <strain evidence="15 16">YK-624</strain>
    </source>
</reference>
<dbReference type="OrthoDB" id="2789670at2759"/>
<dbReference type="InterPro" id="IPR050364">
    <property type="entry name" value="Cytochrome_P450_fung"/>
</dbReference>
<evidence type="ECO:0000256" key="3">
    <source>
        <dbReference type="ARBA" id="ARBA00005179"/>
    </source>
</evidence>
<keyword evidence="16" id="KW-1185">Reference proteome</keyword>
<dbReference type="PROSITE" id="PS00086">
    <property type="entry name" value="CYTOCHROME_P450"/>
    <property type="match status" value="1"/>
</dbReference>
<evidence type="ECO:0000256" key="2">
    <source>
        <dbReference type="ARBA" id="ARBA00004167"/>
    </source>
</evidence>
<comment type="pathway">
    <text evidence="3">Secondary metabolite biosynthesis.</text>
</comment>
<dbReference type="Pfam" id="PF00067">
    <property type="entry name" value="p450"/>
    <property type="match status" value="1"/>
</dbReference>
<evidence type="ECO:0000256" key="14">
    <source>
        <dbReference type="RuleBase" id="RU000461"/>
    </source>
</evidence>
<accession>A0A9P3GRR4</accession>
<dbReference type="EMBL" id="BPQB01000181">
    <property type="protein sequence ID" value="GJF00668.1"/>
    <property type="molecule type" value="Genomic_DNA"/>
</dbReference>
<keyword evidence="10 13" id="KW-0408">Iron</keyword>
<evidence type="ECO:0000256" key="12">
    <source>
        <dbReference type="ARBA" id="ARBA00023136"/>
    </source>
</evidence>